<dbReference type="Pfam" id="PF04149">
    <property type="entry name" value="DUF397"/>
    <property type="match status" value="1"/>
</dbReference>
<reference evidence="2 3" key="1">
    <citation type="submission" date="2019-02" db="EMBL/GenBank/DDBJ databases">
        <title>Genomic Encyclopedia of Type Strains, Phase IV (KMG-IV): sequencing the most valuable type-strain genomes for metagenomic binning, comparative biology and taxonomic classification.</title>
        <authorList>
            <person name="Goeker M."/>
        </authorList>
    </citation>
    <scope>NUCLEOTIDE SEQUENCE [LARGE SCALE GENOMIC DNA]</scope>
    <source>
        <strain evidence="2 3">DSM 101727</strain>
    </source>
</reference>
<dbReference type="Proteomes" id="UP000294257">
    <property type="component" value="Unassembled WGS sequence"/>
</dbReference>
<feature type="domain" description="DUF397" evidence="1">
    <location>
        <begin position="11"/>
        <end position="61"/>
    </location>
</feature>
<dbReference type="OrthoDB" id="3430276at2"/>
<name>A0A4Q7KIN6_9PSEU</name>
<dbReference type="InterPro" id="IPR007278">
    <property type="entry name" value="DUF397"/>
</dbReference>
<keyword evidence="3" id="KW-1185">Reference proteome</keyword>
<protein>
    <submittedName>
        <fullName evidence="2">Uncharacterized protein DUF397</fullName>
    </submittedName>
</protein>
<gene>
    <name evidence="2" type="ORF">EV193_111153</name>
</gene>
<sequence length="65" mass="6867">MIATPDFGAARFKTSSFSEGTGTCVEVAVVPGFAAVRDTKHRAGGHLTLAAPAFDTLVRRVTVRF</sequence>
<dbReference type="EMBL" id="SGWQ01000011">
    <property type="protein sequence ID" value="RZS32768.1"/>
    <property type="molecule type" value="Genomic_DNA"/>
</dbReference>
<organism evidence="2 3">
    <name type="scientific">Herbihabitans rhizosphaerae</name>
    <dbReference type="NCBI Taxonomy" id="1872711"/>
    <lineage>
        <taxon>Bacteria</taxon>
        <taxon>Bacillati</taxon>
        <taxon>Actinomycetota</taxon>
        <taxon>Actinomycetes</taxon>
        <taxon>Pseudonocardiales</taxon>
        <taxon>Pseudonocardiaceae</taxon>
        <taxon>Herbihabitans</taxon>
    </lineage>
</organism>
<comment type="caution">
    <text evidence="2">The sequence shown here is derived from an EMBL/GenBank/DDBJ whole genome shotgun (WGS) entry which is preliminary data.</text>
</comment>
<accession>A0A4Q7KIN6</accession>
<proteinExistence type="predicted"/>
<dbReference type="AlphaFoldDB" id="A0A4Q7KIN6"/>
<evidence type="ECO:0000313" key="3">
    <source>
        <dbReference type="Proteomes" id="UP000294257"/>
    </source>
</evidence>
<evidence type="ECO:0000259" key="1">
    <source>
        <dbReference type="Pfam" id="PF04149"/>
    </source>
</evidence>
<dbReference type="RefSeq" id="WP_130347721.1">
    <property type="nucleotide sequence ID" value="NZ_SGWQ01000011.1"/>
</dbReference>
<evidence type="ECO:0000313" key="2">
    <source>
        <dbReference type="EMBL" id="RZS32768.1"/>
    </source>
</evidence>